<dbReference type="Gene3D" id="1.20.1560.10">
    <property type="entry name" value="ABC transporter type 1, transmembrane domain"/>
    <property type="match status" value="1"/>
</dbReference>
<feature type="transmembrane region" description="Helical" evidence="9">
    <location>
        <begin position="269"/>
        <end position="290"/>
    </location>
</feature>
<dbReference type="AlphaFoldDB" id="A0A3S0A8L1"/>
<dbReference type="GO" id="GO:0005524">
    <property type="term" value="F:ATP binding"/>
    <property type="evidence" value="ECO:0007669"/>
    <property type="project" value="UniProtKB-KW"/>
</dbReference>
<evidence type="ECO:0000259" key="11">
    <source>
        <dbReference type="PROSITE" id="PS50929"/>
    </source>
</evidence>
<dbReference type="InterPro" id="IPR003439">
    <property type="entry name" value="ABC_transporter-like_ATP-bd"/>
</dbReference>
<dbReference type="RefSeq" id="WP_126700032.1">
    <property type="nucleotide sequence ID" value="NZ_RWKW01000038.1"/>
</dbReference>
<dbReference type="OrthoDB" id="9804259at2"/>
<dbReference type="InterPro" id="IPR039421">
    <property type="entry name" value="Type_1_exporter"/>
</dbReference>
<evidence type="ECO:0000256" key="5">
    <source>
        <dbReference type="ARBA" id="ARBA00022741"/>
    </source>
</evidence>
<dbReference type="GO" id="GO:0005886">
    <property type="term" value="C:plasma membrane"/>
    <property type="evidence" value="ECO:0007669"/>
    <property type="project" value="UniProtKB-SubCell"/>
</dbReference>
<dbReference type="InterPro" id="IPR011527">
    <property type="entry name" value="ABC1_TM_dom"/>
</dbReference>
<sequence length="611" mass="66481">MTSPLASETGQLFDILQRLFKVENTLLVRLFKDSFRKQLNWYALAMIGMVVTAGMTAATAYIMREIVNGVVVDRDVAKTMMVAGMVAAIFIVKGTSTYFQSVFLSRAGNRIIADNQREVFDRIIRADLTFIQSRATSDLLLRVTHAAQAARNVIDTVVLSFVRDSLTIVGLVIVMIVQQPLLSMVALILGPLALAGTRFLISRVRKIMEMEMASLGEIIRVVQEATTGFRVVKSYGLEPMLKRDMDRSIGSVEQRANAIARIEAATSPLMETLAGIAIAGAIALSAIAVIQNGNTPGELVSFMTALLLTYEPAKRLARMRVQIEANMVGVRMLFEILDHPIELKEAPDAVDLPAGPGLIRLEQVGFSYRNGPKVLKDMDLSFEPGKVTALVGPSGAGKSTILNLIMRLYDPESGRVTIDGHDISKVTFKSLRRRISYVGQDPFLFAGTIRHNIAIGNEEASESEIVEAAKAASAHGFIMSLPNGYDTDVGENGRNLSGGQKQRITVARAFLRNSEILILDEATSSLDSESEAGIRKAIERLAHGRTTITIAHRLSTVAGADQIVVIEDGQVVEQGPPAELLRNDGAYRRLYTYQLLPDAGPLESLARAAGE</sequence>
<evidence type="ECO:0000256" key="6">
    <source>
        <dbReference type="ARBA" id="ARBA00022840"/>
    </source>
</evidence>
<evidence type="ECO:0000313" key="12">
    <source>
        <dbReference type="EMBL" id="RST86279.1"/>
    </source>
</evidence>
<dbReference type="PROSITE" id="PS50893">
    <property type="entry name" value="ABC_TRANSPORTER_2"/>
    <property type="match status" value="1"/>
</dbReference>
<dbReference type="Pfam" id="PF00005">
    <property type="entry name" value="ABC_tran"/>
    <property type="match status" value="1"/>
</dbReference>
<evidence type="ECO:0000256" key="4">
    <source>
        <dbReference type="ARBA" id="ARBA00022692"/>
    </source>
</evidence>
<dbReference type="Proteomes" id="UP000278398">
    <property type="component" value="Unassembled WGS sequence"/>
</dbReference>
<evidence type="ECO:0000256" key="9">
    <source>
        <dbReference type="SAM" id="Phobius"/>
    </source>
</evidence>
<feature type="transmembrane region" description="Helical" evidence="9">
    <location>
        <begin position="82"/>
        <end position="104"/>
    </location>
</feature>
<reference evidence="12 13" key="1">
    <citation type="submission" date="2018-12" db="EMBL/GenBank/DDBJ databases">
        <title>Mesorhizobium carbonis sp. nov., isolated from coal mine water.</title>
        <authorList>
            <person name="Xin W."/>
            <person name="Xu Z."/>
            <person name="Xiang F."/>
            <person name="Zhang J."/>
            <person name="Xi L."/>
            <person name="Liu J."/>
        </authorList>
    </citation>
    <scope>NUCLEOTIDE SEQUENCE [LARGE SCALE GENOMIC DNA]</scope>
    <source>
        <strain evidence="12 13">B2.3</strain>
    </source>
</reference>
<evidence type="ECO:0000256" key="3">
    <source>
        <dbReference type="ARBA" id="ARBA00022448"/>
    </source>
</evidence>
<dbReference type="SMART" id="SM00382">
    <property type="entry name" value="AAA"/>
    <property type="match status" value="1"/>
</dbReference>
<dbReference type="SUPFAM" id="SSF90123">
    <property type="entry name" value="ABC transporter transmembrane region"/>
    <property type="match status" value="1"/>
</dbReference>
<evidence type="ECO:0000313" key="13">
    <source>
        <dbReference type="Proteomes" id="UP000278398"/>
    </source>
</evidence>
<feature type="domain" description="ABC transmembrane type-1" evidence="11">
    <location>
        <begin position="43"/>
        <end position="325"/>
    </location>
</feature>
<keyword evidence="3" id="KW-0813">Transport</keyword>
<dbReference type="GO" id="GO:0016887">
    <property type="term" value="F:ATP hydrolysis activity"/>
    <property type="evidence" value="ECO:0007669"/>
    <property type="project" value="InterPro"/>
</dbReference>
<dbReference type="SUPFAM" id="SSF52540">
    <property type="entry name" value="P-loop containing nucleoside triphosphate hydrolases"/>
    <property type="match status" value="1"/>
</dbReference>
<keyword evidence="5" id="KW-0547">Nucleotide-binding</keyword>
<dbReference type="PANTHER" id="PTHR43394:SF1">
    <property type="entry name" value="ATP-BINDING CASSETTE SUB-FAMILY B MEMBER 10, MITOCHONDRIAL"/>
    <property type="match status" value="1"/>
</dbReference>
<dbReference type="InterPro" id="IPR027417">
    <property type="entry name" value="P-loop_NTPase"/>
</dbReference>
<keyword evidence="13" id="KW-1185">Reference proteome</keyword>
<protein>
    <submittedName>
        <fullName evidence="12">ABC transporter ATP-binding protein</fullName>
    </submittedName>
</protein>
<keyword evidence="4 9" id="KW-0812">Transmembrane</keyword>
<dbReference type="PROSITE" id="PS50929">
    <property type="entry name" value="ABC_TM1F"/>
    <property type="match status" value="1"/>
</dbReference>
<dbReference type="InterPro" id="IPR017871">
    <property type="entry name" value="ABC_transporter-like_CS"/>
</dbReference>
<dbReference type="PANTHER" id="PTHR43394">
    <property type="entry name" value="ATP-DEPENDENT PERMEASE MDL1, MITOCHONDRIAL"/>
    <property type="match status" value="1"/>
</dbReference>
<name>A0A3S0A8L1_9HYPH</name>
<feature type="transmembrane region" description="Helical" evidence="9">
    <location>
        <begin position="39"/>
        <end position="62"/>
    </location>
</feature>
<dbReference type="GO" id="GO:0015421">
    <property type="term" value="F:ABC-type oligopeptide transporter activity"/>
    <property type="evidence" value="ECO:0007669"/>
    <property type="project" value="TreeGrafter"/>
</dbReference>
<comment type="caution">
    <text evidence="12">The sequence shown here is derived from an EMBL/GenBank/DDBJ whole genome shotgun (WGS) entry which is preliminary data.</text>
</comment>
<feature type="transmembrane region" description="Helical" evidence="9">
    <location>
        <begin position="157"/>
        <end position="176"/>
    </location>
</feature>
<evidence type="ECO:0000256" key="2">
    <source>
        <dbReference type="ARBA" id="ARBA00005417"/>
    </source>
</evidence>
<comment type="subcellular location">
    <subcellularLocation>
        <location evidence="1">Cell membrane</location>
        <topology evidence="1">Multi-pass membrane protein</topology>
    </subcellularLocation>
</comment>
<evidence type="ECO:0000256" key="7">
    <source>
        <dbReference type="ARBA" id="ARBA00022989"/>
    </source>
</evidence>
<evidence type="ECO:0000256" key="8">
    <source>
        <dbReference type="ARBA" id="ARBA00023136"/>
    </source>
</evidence>
<evidence type="ECO:0000259" key="10">
    <source>
        <dbReference type="PROSITE" id="PS50893"/>
    </source>
</evidence>
<keyword evidence="7 9" id="KW-1133">Transmembrane helix</keyword>
<dbReference type="PROSITE" id="PS00211">
    <property type="entry name" value="ABC_TRANSPORTER_1"/>
    <property type="match status" value="1"/>
</dbReference>
<comment type="similarity">
    <text evidence="2">Belongs to the ABC transporter superfamily.</text>
</comment>
<keyword evidence="6 12" id="KW-0067">ATP-binding</keyword>
<dbReference type="Gene3D" id="3.40.50.300">
    <property type="entry name" value="P-loop containing nucleotide triphosphate hydrolases"/>
    <property type="match status" value="1"/>
</dbReference>
<organism evidence="12 13">
    <name type="scientific">Aquibium carbonis</name>
    <dbReference type="NCBI Taxonomy" id="2495581"/>
    <lineage>
        <taxon>Bacteria</taxon>
        <taxon>Pseudomonadati</taxon>
        <taxon>Pseudomonadota</taxon>
        <taxon>Alphaproteobacteria</taxon>
        <taxon>Hyphomicrobiales</taxon>
        <taxon>Phyllobacteriaceae</taxon>
        <taxon>Aquibium</taxon>
    </lineage>
</organism>
<keyword evidence="8 9" id="KW-0472">Membrane</keyword>
<dbReference type="FunFam" id="3.40.50.300:FF:000287">
    <property type="entry name" value="Multidrug ABC transporter ATP-binding protein"/>
    <property type="match status" value="1"/>
</dbReference>
<dbReference type="EMBL" id="RWKW01000038">
    <property type="protein sequence ID" value="RST86279.1"/>
    <property type="molecule type" value="Genomic_DNA"/>
</dbReference>
<dbReference type="InterPro" id="IPR036640">
    <property type="entry name" value="ABC1_TM_sf"/>
</dbReference>
<feature type="domain" description="ABC transporter" evidence="10">
    <location>
        <begin position="359"/>
        <end position="593"/>
    </location>
</feature>
<accession>A0A3S0A8L1</accession>
<evidence type="ECO:0000256" key="1">
    <source>
        <dbReference type="ARBA" id="ARBA00004651"/>
    </source>
</evidence>
<dbReference type="InterPro" id="IPR003593">
    <property type="entry name" value="AAA+_ATPase"/>
</dbReference>
<dbReference type="Pfam" id="PF00664">
    <property type="entry name" value="ABC_membrane"/>
    <property type="match status" value="1"/>
</dbReference>
<proteinExistence type="inferred from homology"/>
<feature type="transmembrane region" description="Helical" evidence="9">
    <location>
        <begin position="182"/>
        <end position="201"/>
    </location>
</feature>
<dbReference type="CDD" id="cd18552">
    <property type="entry name" value="ABC_6TM_MsbA_like"/>
    <property type="match status" value="1"/>
</dbReference>
<gene>
    <name evidence="12" type="ORF">EJC49_11280</name>
</gene>